<name>A0AAV5M9H7_9ROSI</name>
<evidence type="ECO:0000313" key="4">
    <source>
        <dbReference type="Proteomes" id="UP001054252"/>
    </source>
</evidence>
<keyword evidence="4" id="KW-1185">Reference proteome</keyword>
<accession>A0AAV5M9H7</accession>
<evidence type="ECO:0000259" key="2">
    <source>
        <dbReference type="Pfam" id="PF03732"/>
    </source>
</evidence>
<proteinExistence type="predicted"/>
<organism evidence="3 4">
    <name type="scientific">Rubroshorea leprosula</name>
    <dbReference type="NCBI Taxonomy" id="152421"/>
    <lineage>
        <taxon>Eukaryota</taxon>
        <taxon>Viridiplantae</taxon>
        <taxon>Streptophyta</taxon>
        <taxon>Embryophyta</taxon>
        <taxon>Tracheophyta</taxon>
        <taxon>Spermatophyta</taxon>
        <taxon>Magnoliopsida</taxon>
        <taxon>eudicotyledons</taxon>
        <taxon>Gunneridae</taxon>
        <taxon>Pentapetalae</taxon>
        <taxon>rosids</taxon>
        <taxon>malvids</taxon>
        <taxon>Malvales</taxon>
        <taxon>Dipterocarpaceae</taxon>
        <taxon>Rubroshorea</taxon>
    </lineage>
</organism>
<gene>
    <name evidence="3" type="ORF">SLEP1_g53425</name>
</gene>
<feature type="domain" description="Retrotransposon gag" evidence="2">
    <location>
        <begin position="161"/>
        <end position="203"/>
    </location>
</feature>
<comment type="caution">
    <text evidence="3">The sequence shown here is derived from an EMBL/GenBank/DDBJ whole genome shotgun (WGS) entry which is preliminary data.</text>
</comment>
<dbReference type="PANTHER" id="PTHR35046:SF9">
    <property type="entry name" value="RNA-DIRECTED DNA POLYMERASE"/>
    <property type="match status" value="1"/>
</dbReference>
<feature type="compositionally biased region" description="Polar residues" evidence="1">
    <location>
        <begin position="546"/>
        <end position="558"/>
    </location>
</feature>
<dbReference type="InterPro" id="IPR005162">
    <property type="entry name" value="Retrotrans_gag_dom"/>
</dbReference>
<feature type="region of interest" description="Disordered" evidence="1">
    <location>
        <begin position="231"/>
        <end position="250"/>
    </location>
</feature>
<dbReference type="AlphaFoldDB" id="A0AAV5M9H7"/>
<dbReference type="PANTHER" id="PTHR35046">
    <property type="entry name" value="ZINC KNUCKLE (CCHC-TYPE) FAMILY PROTEIN"/>
    <property type="match status" value="1"/>
</dbReference>
<feature type="region of interest" description="Disordered" evidence="1">
    <location>
        <begin position="395"/>
        <end position="422"/>
    </location>
</feature>
<feature type="compositionally biased region" description="Basic and acidic residues" evidence="1">
    <location>
        <begin position="529"/>
        <end position="545"/>
    </location>
</feature>
<evidence type="ECO:0000313" key="3">
    <source>
        <dbReference type="EMBL" id="GKV46441.1"/>
    </source>
</evidence>
<feature type="region of interest" description="Disordered" evidence="1">
    <location>
        <begin position="529"/>
        <end position="567"/>
    </location>
</feature>
<dbReference type="Pfam" id="PF03732">
    <property type="entry name" value="Retrotrans_gag"/>
    <property type="match status" value="1"/>
</dbReference>
<protein>
    <recommendedName>
        <fullName evidence="2">Retrotransposon gag domain-containing protein</fullName>
    </recommendedName>
</protein>
<dbReference type="EMBL" id="BPVZ01000208">
    <property type="protein sequence ID" value="GKV46441.1"/>
    <property type="molecule type" value="Genomic_DNA"/>
</dbReference>
<reference evidence="3 4" key="1">
    <citation type="journal article" date="2021" name="Commun. Biol.">
        <title>The genome of Shorea leprosula (Dipterocarpaceae) highlights the ecological relevance of drought in aseasonal tropical rainforests.</title>
        <authorList>
            <person name="Ng K.K.S."/>
            <person name="Kobayashi M.J."/>
            <person name="Fawcett J.A."/>
            <person name="Hatakeyama M."/>
            <person name="Paape T."/>
            <person name="Ng C.H."/>
            <person name="Ang C.C."/>
            <person name="Tnah L.H."/>
            <person name="Lee C.T."/>
            <person name="Nishiyama T."/>
            <person name="Sese J."/>
            <person name="O'Brien M.J."/>
            <person name="Copetti D."/>
            <person name="Mohd Noor M.I."/>
            <person name="Ong R.C."/>
            <person name="Putra M."/>
            <person name="Sireger I.Z."/>
            <person name="Indrioko S."/>
            <person name="Kosugi Y."/>
            <person name="Izuno A."/>
            <person name="Isagi Y."/>
            <person name="Lee S.L."/>
            <person name="Shimizu K.K."/>
        </authorList>
    </citation>
    <scope>NUCLEOTIDE SEQUENCE [LARGE SCALE GENOMIC DNA]</scope>
    <source>
        <strain evidence="3">214</strain>
    </source>
</reference>
<evidence type="ECO:0000256" key="1">
    <source>
        <dbReference type="SAM" id="MobiDB-lite"/>
    </source>
</evidence>
<dbReference type="Proteomes" id="UP001054252">
    <property type="component" value="Unassembled WGS sequence"/>
</dbReference>
<sequence>MSSGDDKSTTRSHHVDESFMLKAMQQQFQRLDIMFGEIKDKMEKQDATIAKLYQTQNGSLNLRRNDANDDFDDDYKDACNNDAQNSNFNMDRIMRDRGGQREQNLTRWGDQKDRDLGSIKMKIPPFQGKNDPDVYLEWEKKVELVFDCYNYSEEKKVKLAVGLTQGSKSIEEYHKEMEIAMVRANVEEDREATMARFLHGLNHDKANVVKLQHYVELEDMVHMAMKVERQLKRKGATTRTRQNSGSSSSWKLNWSKEEEHFVFKPKTAASKGHVASQCPNKHMMILKEDGEIETEGESDDDSMSPLKDADDGMEYVIDGELLVTRRALNVQAKEDDEVQRDKIFTRGAISKIRTVTHDGFKNLYSFVMEGKTISLAPLSPRQVYEDQLRVKKESELRNESKLEGMKNKEKTTKKESKKREKIESVENKERKLVSVYAKESGVKAAFFAKQPMFVLLYKDAYFNTNELNDSLPSVVKSPLQDFKDVFPKDISNGLPPIRGIEHQIDFIPGATIPNQLAYRSNANEPKELQKAGDDLRTNPFEKRGNDGNQDDSISTTSCDPLHTKGGPIMRARAKKMREALNGLIE</sequence>